<gene>
    <name evidence="5" type="ORF">SP5_076_00590</name>
</gene>
<dbReference type="Gene3D" id="2.40.420.20">
    <property type="match status" value="1"/>
</dbReference>
<reference evidence="5 6" key="1">
    <citation type="submission" date="2014-11" db="EMBL/GenBank/DDBJ databases">
        <title>Whole genome shotgun sequence of Sphingomonas parapaucimobilis NBRC 15100.</title>
        <authorList>
            <person name="Katano-Makiyama Y."/>
            <person name="Hosoyama A."/>
            <person name="Hashimoto M."/>
            <person name="Hosoyama Y."/>
            <person name="Noguchi M."/>
            <person name="Numata M."/>
            <person name="Tsuchikane K."/>
            <person name="Hirakata S."/>
            <person name="Uohara A."/>
            <person name="Shimodaira J."/>
            <person name="Ohji S."/>
            <person name="Ichikawa N."/>
            <person name="Kimura A."/>
            <person name="Yamazoe A."/>
            <person name="Fujita N."/>
        </authorList>
    </citation>
    <scope>NUCLEOTIDE SEQUENCE [LARGE SCALE GENOMIC DNA]</scope>
    <source>
        <strain evidence="5 6">NBRC 15100</strain>
    </source>
</reference>
<dbReference type="Gene3D" id="2.40.50.100">
    <property type="match status" value="1"/>
</dbReference>
<dbReference type="NCBIfam" id="TIGR01730">
    <property type="entry name" value="RND_mfp"/>
    <property type="match status" value="1"/>
</dbReference>
<dbReference type="EMBL" id="BBPI01000076">
    <property type="protein sequence ID" value="GAM02277.1"/>
    <property type="molecule type" value="Genomic_DNA"/>
</dbReference>
<evidence type="ECO:0000313" key="6">
    <source>
        <dbReference type="Proteomes" id="UP000032305"/>
    </source>
</evidence>
<dbReference type="FunFam" id="2.40.30.170:FF:000010">
    <property type="entry name" value="Efflux RND transporter periplasmic adaptor subunit"/>
    <property type="match status" value="1"/>
</dbReference>
<dbReference type="RefSeq" id="WP_042490131.1">
    <property type="nucleotide sequence ID" value="NZ_BBPI01000076.1"/>
</dbReference>
<evidence type="ECO:0000259" key="2">
    <source>
        <dbReference type="Pfam" id="PF25954"/>
    </source>
</evidence>
<dbReference type="InterPro" id="IPR058792">
    <property type="entry name" value="Beta-barrel_RND_2"/>
</dbReference>
<dbReference type="GO" id="GO:0015562">
    <property type="term" value="F:efflux transmembrane transporter activity"/>
    <property type="evidence" value="ECO:0007669"/>
    <property type="project" value="TreeGrafter"/>
</dbReference>
<dbReference type="PANTHER" id="PTHR30469">
    <property type="entry name" value="MULTIDRUG RESISTANCE PROTEIN MDTA"/>
    <property type="match status" value="1"/>
</dbReference>
<accession>A0A0A1WAS4</accession>
<dbReference type="GO" id="GO:1990281">
    <property type="term" value="C:efflux pump complex"/>
    <property type="evidence" value="ECO:0007669"/>
    <property type="project" value="TreeGrafter"/>
</dbReference>
<dbReference type="InterPro" id="IPR058647">
    <property type="entry name" value="BSH_CzcB-like"/>
</dbReference>
<keyword evidence="6" id="KW-1185">Reference proteome</keyword>
<sequence>MHDAAPAPAVSADTPSPKGLKIAGLAAAVLAIGTVGVGTLTRGHDVAAAASWSATNAIPTVHLIPVQRGAASEALDLPATLEAWEAARLFPRVGGYVRSWSQDIGAHVAAGQALGVIDTPELDQQIGQARAALASAVAHEKLARSTAARWSDLLTTSSVSKQEVDEKNGDLAVKTAGVAEARAALSRLEAMKRYAVVRAPFAGVVTARNAEVGDLVGPGAAAQAPMFGVADTHRIRVYVNVPQSLSATIKPGMTATLTVPAFPGRRFTATVAGLSSAVDPQSGAFRVQLLADNPDGLLKPGGYAQARFDLPGQPGAAQVPSSAILFGAGGAQVATVDPRGHVVMHQVHIGQDNGPTVQVLSGITPGEQIVDNPPDSLAQGELVRVGQNHHG</sequence>
<evidence type="ECO:0000256" key="1">
    <source>
        <dbReference type="ARBA" id="ARBA00009477"/>
    </source>
</evidence>
<comment type="similarity">
    <text evidence="1">Belongs to the membrane fusion protein (MFP) (TC 8.A.1) family.</text>
</comment>
<proteinExistence type="inferred from homology"/>
<dbReference type="Gene3D" id="1.10.287.470">
    <property type="entry name" value="Helix hairpin bin"/>
    <property type="match status" value="1"/>
</dbReference>
<feature type="domain" description="CzcB-like barrel-sandwich hybrid" evidence="4">
    <location>
        <begin position="87"/>
        <end position="219"/>
    </location>
</feature>
<dbReference type="eggNOG" id="COG0845">
    <property type="taxonomic scope" value="Bacteria"/>
</dbReference>
<dbReference type="Pfam" id="PF25967">
    <property type="entry name" value="RND-MFP_C"/>
    <property type="match status" value="1"/>
</dbReference>
<dbReference type="AlphaFoldDB" id="A0A0A1WAS4"/>
<organism evidence="5 6">
    <name type="scientific">Sphingomonas parapaucimobilis NBRC 15100</name>
    <dbReference type="NCBI Taxonomy" id="1219049"/>
    <lineage>
        <taxon>Bacteria</taxon>
        <taxon>Pseudomonadati</taxon>
        <taxon>Pseudomonadota</taxon>
        <taxon>Alphaproteobacteria</taxon>
        <taxon>Sphingomonadales</taxon>
        <taxon>Sphingomonadaceae</taxon>
        <taxon>Sphingomonas</taxon>
    </lineage>
</organism>
<dbReference type="Pfam" id="PF25954">
    <property type="entry name" value="Beta-barrel_RND_2"/>
    <property type="match status" value="1"/>
</dbReference>
<dbReference type="InterPro" id="IPR058627">
    <property type="entry name" value="MdtA-like_C"/>
</dbReference>
<name>A0A0A1WAS4_9SPHN</name>
<feature type="domain" description="CusB-like beta-barrel" evidence="2">
    <location>
        <begin position="238"/>
        <end position="309"/>
    </location>
</feature>
<dbReference type="SUPFAM" id="SSF111369">
    <property type="entry name" value="HlyD-like secretion proteins"/>
    <property type="match status" value="1"/>
</dbReference>
<evidence type="ECO:0000259" key="3">
    <source>
        <dbReference type="Pfam" id="PF25967"/>
    </source>
</evidence>
<dbReference type="InterPro" id="IPR006143">
    <property type="entry name" value="RND_pump_MFP"/>
</dbReference>
<feature type="domain" description="Multidrug resistance protein MdtA-like C-terminal permuted SH3" evidence="3">
    <location>
        <begin position="319"/>
        <end position="370"/>
    </location>
</feature>
<protein>
    <submittedName>
        <fullName evidence="5">Putative HlyD family secretion protein</fullName>
    </submittedName>
</protein>
<dbReference type="PANTHER" id="PTHR30469:SF37">
    <property type="entry name" value="RAGD PROTEIN"/>
    <property type="match status" value="1"/>
</dbReference>
<dbReference type="Pfam" id="PF25973">
    <property type="entry name" value="BSH_CzcB"/>
    <property type="match status" value="1"/>
</dbReference>
<comment type="caution">
    <text evidence="5">The sequence shown here is derived from an EMBL/GenBank/DDBJ whole genome shotgun (WGS) entry which is preliminary data.</text>
</comment>
<evidence type="ECO:0000259" key="4">
    <source>
        <dbReference type="Pfam" id="PF25973"/>
    </source>
</evidence>
<dbReference type="Proteomes" id="UP000032305">
    <property type="component" value="Unassembled WGS sequence"/>
</dbReference>
<dbReference type="OrthoDB" id="9806939at2"/>
<evidence type="ECO:0000313" key="5">
    <source>
        <dbReference type="EMBL" id="GAM02277.1"/>
    </source>
</evidence>
<dbReference type="Gene3D" id="2.40.30.170">
    <property type="match status" value="1"/>
</dbReference>